<dbReference type="PANTHER" id="PTHR45681:SF6">
    <property type="entry name" value="POLYKETIDE SYNTHASE 37"/>
    <property type="match status" value="1"/>
</dbReference>
<dbReference type="GO" id="GO:0032259">
    <property type="term" value="P:methylation"/>
    <property type="evidence" value="ECO:0007669"/>
    <property type="project" value="UniProtKB-KW"/>
</dbReference>
<dbReference type="AlphaFoldDB" id="A0A8K0SMX7"/>
<evidence type="ECO:0000313" key="3">
    <source>
        <dbReference type="EMBL" id="KAH7312659.1"/>
    </source>
</evidence>
<dbReference type="GO" id="GO:0008168">
    <property type="term" value="F:methyltransferase activity"/>
    <property type="evidence" value="ECO:0007669"/>
    <property type="project" value="UniProtKB-KW"/>
</dbReference>
<dbReference type="Pfam" id="PF08242">
    <property type="entry name" value="Methyltransf_12"/>
    <property type="match status" value="1"/>
</dbReference>
<accession>A0A8K0SMX7</accession>
<keyword evidence="1" id="KW-0808">Transferase</keyword>
<keyword evidence="4" id="KW-1185">Reference proteome</keyword>
<dbReference type="InterPro" id="IPR050444">
    <property type="entry name" value="Polyketide_Synthase"/>
</dbReference>
<dbReference type="Gene3D" id="3.40.50.150">
    <property type="entry name" value="Vaccinia Virus protein VP39"/>
    <property type="match status" value="1"/>
</dbReference>
<name>A0A8K0SMX7_9HYPO</name>
<reference evidence="3" key="1">
    <citation type="journal article" date="2021" name="Nat. Commun.">
        <title>Genetic determinants of endophytism in the Arabidopsis root mycobiome.</title>
        <authorList>
            <person name="Mesny F."/>
            <person name="Miyauchi S."/>
            <person name="Thiergart T."/>
            <person name="Pickel B."/>
            <person name="Atanasova L."/>
            <person name="Karlsson M."/>
            <person name="Huettel B."/>
            <person name="Barry K.W."/>
            <person name="Haridas S."/>
            <person name="Chen C."/>
            <person name="Bauer D."/>
            <person name="Andreopoulos W."/>
            <person name="Pangilinan J."/>
            <person name="LaButti K."/>
            <person name="Riley R."/>
            <person name="Lipzen A."/>
            <person name="Clum A."/>
            <person name="Drula E."/>
            <person name="Henrissat B."/>
            <person name="Kohler A."/>
            <person name="Grigoriev I.V."/>
            <person name="Martin F.M."/>
            <person name="Hacquard S."/>
        </authorList>
    </citation>
    <scope>NUCLEOTIDE SEQUENCE</scope>
    <source>
        <strain evidence="3">MPI-CAGE-CH-0235</strain>
    </source>
</reference>
<dbReference type="CDD" id="cd02440">
    <property type="entry name" value="AdoMet_MTases"/>
    <property type="match status" value="1"/>
</dbReference>
<evidence type="ECO:0000259" key="2">
    <source>
        <dbReference type="Pfam" id="PF08242"/>
    </source>
</evidence>
<dbReference type="SUPFAM" id="SSF53335">
    <property type="entry name" value="S-adenosyl-L-methionine-dependent methyltransferases"/>
    <property type="match status" value="1"/>
</dbReference>
<gene>
    <name evidence="3" type="ORF">B0I35DRAFT_481097</name>
</gene>
<sequence>MSFERASELIEVPWKPEAPKVAANELMKPTRTSTADEELLERMYVLSASEALDKLKTVTDVPPHIKLYIKLLSDDYEKYSKPGFELVPDAHELVTLTSEGRQKAIAEIRESTKNTPLFPAIEAAWRVSSNIVDIAEGRLDFLKLLLPDLLLPRFHEWANDRTELGPLFSTLAKSKPGLKVLEIGSGFGGTTTRALKGFKSEEGKGYDSYTWTDINPMFVKTAEQRFAANEAMDFRLLDIGKDPKEQGFEEGAYDLILASNVLHAVPRLDDTLEYTRKLLKPDGVLFLQEMCPPGKYLDFIVALHPVWWIGVQDARPNGARISVDEWETRLRKAGFSGIDALVLDNRPPWYYNANMLTRPSA</sequence>
<proteinExistence type="predicted"/>
<keyword evidence="3" id="KW-0489">Methyltransferase</keyword>
<evidence type="ECO:0000256" key="1">
    <source>
        <dbReference type="ARBA" id="ARBA00022679"/>
    </source>
</evidence>
<dbReference type="InterPro" id="IPR029063">
    <property type="entry name" value="SAM-dependent_MTases_sf"/>
</dbReference>
<dbReference type="EMBL" id="JAGPNK010000010">
    <property type="protein sequence ID" value="KAH7312659.1"/>
    <property type="molecule type" value="Genomic_DNA"/>
</dbReference>
<dbReference type="Proteomes" id="UP000813444">
    <property type="component" value="Unassembled WGS sequence"/>
</dbReference>
<evidence type="ECO:0000313" key="4">
    <source>
        <dbReference type="Proteomes" id="UP000813444"/>
    </source>
</evidence>
<dbReference type="OrthoDB" id="5414098at2759"/>
<protein>
    <submittedName>
        <fullName evidence="3">S-adenosyl-L-methionine-dependent methyltransferase</fullName>
    </submittedName>
</protein>
<organism evidence="3 4">
    <name type="scientific">Stachybotrys elegans</name>
    <dbReference type="NCBI Taxonomy" id="80388"/>
    <lineage>
        <taxon>Eukaryota</taxon>
        <taxon>Fungi</taxon>
        <taxon>Dikarya</taxon>
        <taxon>Ascomycota</taxon>
        <taxon>Pezizomycotina</taxon>
        <taxon>Sordariomycetes</taxon>
        <taxon>Hypocreomycetidae</taxon>
        <taxon>Hypocreales</taxon>
        <taxon>Stachybotryaceae</taxon>
        <taxon>Stachybotrys</taxon>
    </lineage>
</organism>
<feature type="domain" description="Methyltransferase type 12" evidence="2">
    <location>
        <begin position="181"/>
        <end position="285"/>
    </location>
</feature>
<comment type="caution">
    <text evidence="3">The sequence shown here is derived from an EMBL/GenBank/DDBJ whole genome shotgun (WGS) entry which is preliminary data.</text>
</comment>
<dbReference type="InterPro" id="IPR013217">
    <property type="entry name" value="Methyltransf_12"/>
</dbReference>
<dbReference type="PANTHER" id="PTHR45681">
    <property type="entry name" value="POLYKETIDE SYNTHASE 44-RELATED"/>
    <property type="match status" value="1"/>
</dbReference>